<dbReference type="PANTHER" id="PTHR30461">
    <property type="entry name" value="DNA-INVERTASE FROM LAMBDOID PROPHAGE"/>
    <property type="match status" value="1"/>
</dbReference>
<dbReference type="PROSITE" id="PS51736">
    <property type="entry name" value="RECOMBINASES_3"/>
    <property type="match status" value="1"/>
</dbReference>
<feature type="domain" description="Resolvase/invertase-type recombinase catalytic" evidence="1">
    <location>
        <begin position="13"/>
        <end position="164"/>
    </location>
</feature>
<protein>
    <submittedName>
        <fullName evidence="3">Resolvase domain protein</fullName>
    </submittedName>
</protein>
<dbReference type="AlphaFoldDB" id="G2JA04"/>
<proteinExistence type="predicted"/>
<dbReference type="GO" id="GO:0003677">
    <property type="term" value="F:DNA binding"/>
    <property type="evidence" value="ECO:0007669"/>
    <property type="project" value="InterPro"/>
</dbReference>
<dbReference type="InterPro" id="IPR038109">
    <property type="entry name" value="DNA_bind_recomb_sf"/>
</dbReference>
<evidence type="ECO:0000313" key="3">
    <source>
        <dbReference type="EMBL" id="CCD29601.1"/>
    </source>
</evidence>
<dbReference type="Gene3D" id="3.90.1750.20">
    <property type="entry name" value="Putative Large Serine Recombinase, Chain B, Domain 2"/>
    <property type="match status" value="1"/>
</dbReference>
<sequence>MITKITEQHYSKPAYIYIRQSTPAQVRHHQESTERQYALRDKALALGWPETAIRTLDRDLGQSGARMKGREDFKTLVADVSMGQVGAVFALEVSRLARSNLDWHRLLELCALTHTLVIDADGCYDPGDFNDGLLLGLKGTMAQAKLHFLRGRLQGGKLNKAQKGELRFPLPVGLCYDDEGRIVLDPNDEVRGAVQWVFRLFQKTGSAYAVVKRFTQSGLRFPKRAYGGAWAGQLIWGRLNKRRELGQIKNPSYAGVYVFGRYQYRKHITRQGDVRQRVQRVPRAGWRVHLPEHHKGYITLDEFEQNQAHMAHNRTNSEETLLSGPAREGLALLQGLLVCGRCGRAITIRYQGHGGIYPVYLCSWQRRESLATKDCMSVRSSLLDDAISEAVLKRLQPAELELAVTALKELEQRDQTIMRQWQMRIERAQYEAALAEQRYQECDPANRLVAGTLERRWNDALLRLESSKTEAAQFQSQKARIVTPEQEAQILALARDLPRLWHAPTTQAKDRKRMLRLLIRGITVKKLSGQRQIILHIRWQGGTCNDITVNLPKPIADAMRYPVTIVEQVRELSQHLSDSQIVARFNQVGLRSPRGKPCCILDWPHKADHFMRWQRGIACKQVNEVLGERQDALCFLCWSSSGQMGEAQASHPIGKYGESQLFKHTARGGCNPMAAYIGVDVSKHVLDAQMGAHYFQVENTAKGLKKFIRALEKFIQSGNPVSTVVCEASGGYERD</sequence>
<dbReference type="InterPro" id="IPR025827">
    <property type="entry name" value="Zn_ribbon_recom_dom"/>
</dbReference>
<dbReference type="Gene3D" id="3.40.50.1390">
    <property type="entry name" value="Resolvase, N-terminal catalytic domain"/>
    <property type="match status" value="1"/>
</dbReference>
<dbReference type="InterPro" id="IPR036162">
    <property type="entry name" value="Resolvase-like_N_sf"/>
</dbReference>
<evidence type="ECO:0000259" key="1">
    <source>
        <dbReference type="PROSITE" id="PS51736"/>
    </source>
</evidence>
<dbReference type="PANTHER" id="PTHR30461:SF23">
    <property type="entry name" value="DNA RECOMBINASE-RELATED"/>
    <property type="match status" value="1"/>
</dbReference>
<comment type="caution">
    <text evidence="3">The sequence shown here is derived from an EMBL/GenBank/DDBJ whole genome shotgun (WGS) entry which is preliminary data.</text>
</comment>
<dbReference type="Proteomes" id="UP000054051">
    <property type="component" value="Unassembled WGS sequence"/>
</dbReference>
<dbReference type="OrthoDB" id="8782062at2"/>
<dbReference type="GO" id="GO:0000150">
    <property type="term" value="F:DNA strand exchange activity"/>
    <property type="evidence" value="ECO:0007669"/>
    <property type="project" value="InterPro"/>
</dbReference>
<dbReference type="Pfam" id="PF00239">
    <property type="entry name" value="Resolvase"/>
    <property type="match status" value="1"/>
</dbReference>
<feature type="domain" description="Recombinase" evidence="2">
    <location>
        <begin position="171"/>
        <end position="316"/>
    </location>
</feature>
<evidence type="ECO:0000259" key="2">
    <source>
        <dbReference type="PROSITE" id="PS51737"/>
    </source>
</evidence>
<dbReference type="Pfam" id="PF13408">
    <property type="entry name" value="Zn_ribbon_recom"/>
    <property type="match status" value="1"/>
</dbReference>
<dbReference type="InterPro" id="IPR050639">
    <property type="entry name" value="SSR_resolvase"/>
</dbReference>
<dbReference type="CDD" id="cd00338">
    <property type="entry name" value="Ser_Recombinase"/>
    <property type="match status" value="1"/>
</dbReference>
<accession>G2JA04</accession>
<dbReference type="SMART" id="SM00857">
    <property type="entry name" value="Resolvase"/>
    <property type="match status" value="1"/>
</dbReference>
<dbReference type="SUPFAM" id="SSF53041">
    <property type="entry name" value="Resolvase-like"/>
    <property type="match status" value="1"/>
</dbReference>
<dbReference type="Pfam" id="PF07508">
    <property type="entry name" value="Recombinase"/>
    <property type="match status" value="1"/>
</dbReference>
<name>G2JA04_9BURK</name>
<keyword evidence="4" id="KW-1185">Reference proteome</keyword>
<dbReference type="InterPro" id="IPR006119">
    <property type="entry name" value="Resolv_N"/>
</dbReference>
<evidence type="ECO:0000313" key="4">
    <source>
        <dbReference type="Proteomes" id="UP000054051"/>
    </source>
</evidence>
<reference evidence="3 4" key="1">
    <citation type="submission" date="2011-08" db="EMBL/GenBank/DDBJ databases">
        <title>The genome of the obligate endobacterium of an arbuscular mycorrhizal fungus reveals an interphylum network of nutritional interactions.</title>
        <authorList>
            <person name="Ghignone S."/>
            <person name="Salvioli A."/>
            <person name="Anca I."/>
            <person name="Lumini E."/>
            <person name="Ortu G."/>
            <person name="Petiti L."/>
            <person name="Cruveiller S."/>
            <person name="Bianciotto V."/>
            <person name="Piffanelli P."/>
            <person name="Lanfranco L."/>
            <person name="Bonfante P."/>
        </authorList>
    </citation>
    <scope>NUCLEOTIDE SEQUENCE [LARGE SCALE GENOMIC DNA]</scope>
    <source>
        <strain evidence="3 4">BEG34</strain>
    </source>
</reference>
<dbReference type="RefSeq" id="WP_006682778.1">
    <property type="nucleotide sequence ID" value="NZ_CAFB01000044.1"/>
</dbReference>
<gene>
    <name evidence="3" type="ORF">CAGGBEG34_270008</name>
</gene>
<organism evidence="3 4">
    <name type="scientific">Candidatus Glomeribacter gigasporarum BEG34</name>
    <dbReference type="NCBI Taxonomy" id="1070319"/>
    <lineage>
        <taxon>Bacteria</taxon>
        <taxon>Pseudomonadati</taxon>
        <taxon>Pseudomonadota</taxon>
        <taxon>Betaproteobacteria</taxon>
        <taxon>Burkholderiales</taxon>
        <taxon>Burkholderiaceae</taxon>
        <taxon>Candidatus Glomeribacter</taxon>
    </lineage>
</organism>
<dbReference type="EMBL" id="CAFB01000044">
    <property type="protein sequence ID" value="CCD29601.1"/>
    <property type="molecule type" value="Genomic_DNA"/>
</dbReference>
<dbReference type="eggNOG" id="COG1961">
    <property type="taxonomic scope" value="Bacteria"/>
</dbReference>
<dbReference type="PROSITE" id="PS51737">
    <property type="entry name" value="RECOMBINASE_DNA_BIND"/>
    <property type="match status" value="1"/>
</dbReference>
<dbReference type="InterPro" id="IPR011109">
    <property type="entry name" value="DNA_bind_recombinase_dom"/>
</dbReference>